<evidence type="ECO:0000256" key="1">
    <source>
        <dbReference type="SAM" id="Phobius"/>
    </source>
</evidence>
<reference evidence="2" key="2">
    <citation type="submission" date="2020-05" db="UniProtKB">
        <authorList>
            <consortium name="EnsemblMetazoa"/>
        </authorList>
    </citation>
    <scope>IDENTIFICATION</scope>
    <source>
        <strain evidence="2">IAEA</strain>
    </source>
</reference>
<dbReference type="AlphaFoldDB" id="A0A1A9WJ47"/>
<reference evidence="3" key="1">
    <citation type="submission" date="2014-03" db="EMBL/GenBank/DDBJ databases">
        <authorList>
            <person name="Aksoy S."/>
            <person name="Warren W."/>
            <person name="Wilson R.K."/>
        </authorList>
    </citation>
    <scope>NUCLEOTIDE SEQUENCE [LARGE SCALE GENOMIC DNA]</scope>
    <source>
        <strain evidence="3">IAEA</strain>
    </source>
</reference>
<accession>A0A1A9WJ47</accession>
<protein>
    <submittedName>
        <fullName evidence="2">Uncharacterized protein</fullName>
    </submittedName>
</protein>
<keyword evidence="1" id="KW-0812">Transmembrane</keyword>
<organism evidence="2 3">
    <name type="scientific">Glossina brevipalpis</name>
    <dbReference type="NCBI Taxonomy" id="37001"/>
    <lineage>
        <taxon>Eukaryota</taxon>
        <taxon>Metazoa</taxon>
        <taxon>Ecdysozoa</taxon>
        <taxon>Arthropoda</taxon>
        <taxon>Hexapoda</taxon>
        <taxon>Insecta</taxon>
        <taxon>Pterygota</taxon>
        <taxon>Neoptera</taxon>
        <taxon>Endopterygota</taxon>
        <taxon>Diptera</taxon>
        <taxon>Brachycera</taxon>
        <taxon>Muscomorpha</taxon>
        <taxon>Hippoboscoidea</taxon>
        <taxon>Glossinidae</taxon>
        <taxon>Glossina</taxon>
    </lineage>
</organism>
<keyword evidence="1" id="KW-0472">Membrane</keyword>
<sequence length="160" mass="18612">MKPSNERENCIESRKCKMAEMQNVKSSKIVVIIFKSDFSHQKCYGTKRINSYVFKSTATQSTIYGLTVAPSTIEETWHRIGYYELIVEYSIFLLYFLLIGMDFAPTLPLKLKVFVNNFSTSSRKQKRFHFAVRVFSSQNERYCNVSIARRNLSPSVIFAM</sequence>
<proteinExistence type="predicted"/>
<dbReference type="VEuPathDB" id="VectorBase:GBRI021726"/>
<evidence type="ECO:0000313" key="2">
    <source>
        <dbReference type="EnsemblMetazoa" id="GBRI021726-PA"/>
    </source>
</evidence>
<keyword evidence="1" id="KW-1133">Transmembrane helix</keyword>
<dbReference type="EnsemblMetazoa" id="GBRI021726-RA">
    <property type="protein sequence ID" value="GBRI021726-PA"/>
    <property type="gene ID" value="GBRI021726"/>
</dbReference>
<name>A0A1A9WJ47_9MUSC</name>
<keyword evidence="3" id="KW-1185">Reference proteome</keyword>
<feature type="transmembrane region" description="Helical" evidence="1">
    <location>
        <begin position="86"/>
        <end position="104"/>
    </location>
</feature>
<evidence type="ECO:0000313" key="3">
    <source>
        <dbReference type="Proteomes" id="UP000091820"/>
    </source>
</evidence>
<dbReference type="Proteomes" id="UP000091820">
    <property type="component" value="Unassembled WGS sequence"/>
</dbReference>